<dbReference type="Pfam" id="PF08281">
    <property type="entry name" value="Sigma70_r4_2"/>
    <property type="match status" value="1"/>
</dbReference>
<dbReference type="Proteomes" id="UP000777935">
    <property type="component" value="Unassembled WGS sequence"/>
</dbReference>
<dbReference type="InterPro" id="IPR013325">
    <property type="entry name" value="RNA_pol_sigma_r2"/>
</dbReference>
<dbReference type="CDD" id="cd06171">
    <property type="entry name" value="Sigma70_r4"/>
    <property type="match status" value="1"/>
</dbReference>
<dbReference type="Pfam" id="PF04542">
    <property type="entry name" value="Sigma70_r2"/>
    <property type="match status" value="1"/>
</dbReference>
<proteinExistence type="inferred from homology"/>
<evidence type="ECO:0000256" key="2">
    <source>
        <dbReference type="ARBA" id="ARBA00023015"/>
    </source>
</evidence>
<reference evidence="7 8" key="1">
    <citation type="submission" date="2020-06" db="EMBL/GenBank/DDBJ databases">
        <title>Sulfitobacter algicola sp. nov., isolated from green algae.</title>
        <authorList>
            <person name="Wang C."/>
        </authorList>
    </citation>
    <scope>NUCLEOTIDE SEQUENCE [LARGE SCALE GENOMIC DNA]</scope>
    <source>
        <strain evidence="7 8">1151</strain>
    </source>
</reference>
<dbReference type="SUPFAM" id="SSF88659">
    <property type="entry name" value="Sigma3 and sigma4 domains of RNA polymerase sigma factors"/>
    <property type="match status" value="1"/>
</dbReference>
<evidence type="ECO:0000313" key="8">
    <source>
        <dbReference type="Proteomes" id="UP000777935"/>
    </source>
</evidence>
<sequence length="199" mass="22762">MRILKSIRTRSNGSAHQSDEALLSAIAQKDMNAFEHIHRKYFPKLMHFAKRIADNQEAAEEVANDVLMTVWRTADRFEGRSKPSTWMFGIAYRMALKQRQKLGLRRGDVALDENMVSDNKDTADAVILTRDLSKALKQLRPELRAVVELTYYNGYLYTEIAEILDCPVGTVKTRMMTARRRLRAMLSEDINIGNQNAVA</sequence>
<dbReference type="InterPro" id="IPR036388">
    <property type="entry name" value="WH-like_DNA-bd_sf"/>
</dbReference>
<organism evidence="7 8">
    <name type="scientific">Parasulfitobacter algicola</name>
    <dbReference type="NCBI Taxonomy" id="2614809"/>
    <lineage>
        <taxon>Bacteria</taxon>
        <taxon>Pseudomonadati</taxon>
        <taxon>Pseudomonadota</taxon>
        <taxon>Alphaproteobacteria</taxon>
        <taxon>Rhodobacterales</taxon>
        <taxon>Roseobacteraceae</taxon>
        <taxon>Parasulfitobacter</taxon>
    </lineage>
</organism>
<dbReference type="SUPFAM" id="SSF88946">
    <property type="entry name" value="Sigma2 domain of RNA polymerase sigma factors"/>
    <property type="match status" value="1"/>
</dbReference>
<evidence type="ECO:0000256" key="1">
    <source>
        <dbReference type="ARBA" id="ARBA00010641"/>
    </source>
</evidence>
<dbReference type="Gene3D" id="1.10.1740.10">
    <property type="match status" value="1"/>
</dbReference>
<feature type="domain" description="RNA polymerase sigma factor 70 region 4 type 2" evidence="6">
    <location>
        <begin position="131"/>
        <end position="182"/>
    </location>
</feature>
<accession>A0ABX2IU13</accession>
<evidence type="ECO:0000256" key="4">
    <source>
        <dbReference type="ARBA" id="ARBA00023163"/>
    </source>
</evidence>
<dbReference type="EMBL" id="JABUFE010000001">
    <property type="protein sequence ID" value="NSX53668.1"/>
    <property type="molecule type" value="Genomic_DNA"/>
</dbReference>
<keyword evidence="4" id="KW-0804">Transcription</keyword>
<gene>
    <name evidence="7" type="ORF">HRQ87_02535</name>
</gene>
<dbReference type="InterPro" id="IPR014284">
    <property type="entry name" value="RNA_pol_sigma-70_dom"/>
</dbReference>
<evidence type="ECO:0000259" key="6">
    <source>
        <dbReference type="Pfam" id="PF08281"/>
    </source>
</evidence>
<dbReference type="InterPro" id="IPR013249">
    <property type="entry name" value="RNA_pol_sigma70_r4_t2"/>
</dbReference>
<dbReference type="InterPro" id="IPR007627">
    <property type="entry name" value="RNA_pol_sigma70_r2"/>
</dbReference>
<feature type="domain" description="RNA polymerase sigma-70 region 2" evidence="5">
    <location>
        <begin position="39"/>
        <end position="101"/>
    </location>
</feature>
<comment type="similarity">
    <text evidence="1">Belongs to the sigma-70 factor family. ECF subfamily.</text>
</comment>
<keyword evidence="8" id="KW-1185">Reference proteome</keyword>
<keyword evidence="2" id="KW-0805">Transcription regulation</keyword>
<dbReference type="Gene3D" id="1.10.10.10">
    <property type="entry name" value="Winged helix-like DNA-binding domain superfamily/Winged helix DNA-binding domain"/>
    <property type="match status" value="1"/>
</dbReference>
<dbReference type="InterPro" id="IPR013324">
    <property type="entry name" value="RNA_pol_sigma_r3/r4-like"/>
</dbReference>
<protein>
    <submittedName>
        <fullName evidence="7">RNA polymerase sigma factor</fullName>
    </submittedName>
</protein>
<evidence type="ECO:0000259" key="5">
    <source>
        <dbReference type="Pfam" id="PF04542"/>
    </source>
</evidence>
<dbReference type="RefSeq" id="WP_174134874.1">
    <property type="nucleotide sequence ID" value="NZ_JABUFE010000001.1"/>
</dbReference>
<evidence type="ECO:0000256" key="3">
    <source>
        <dbReference type="ARBA" id="ARBA00023082"/>
    </source>
</evidence>
<dbReference type="NCBIfam" id="TIGR02937">
    <property type="entry name" value="sigma70-ECF"/>
    <property type="match status" value="1"/>
</dbReference>
<keyword evidence="3" id="KW-0731">Sigma factor</keyword>
<dbReference type="PANTHER" id="PTHR43133">
    <property type="entry name" value="RNA POLYMERASE ECF-TYPE SIGMA FACTO"/>
    <property type="match status" value="1"/>
</dbReference>
<dbReference type="InterPro" id="IPR039425">
    <property type="entry name" value="RNA_pol_sigma-70-like"/>
</dbReference>
<comment type="caution">
    <text evidence="7">The sequence shown here is derived from an EMBL/GenBank/DDBJ whole genome shotgun (WGS) entry which is preliminary data.</text>
</comment>
<name>A0ABX2IU13_9RHOB</name>
<evidence type="ECO:0000313" key="7">
    <source>
        <dbReference type="EMBL" id="NSX53668.1"/>
    </source>
</evidence>
<dbReference type="PANTHER" id="PTHR43133:SF32">
    <property type="entry name" value="BLR3042 PROTEIN"/>
    <property type="match status" value="1"/>
</dbReference>